<reference evidence="7 8" key="1">
    <citation type="journal article" date="2018" name="IMA Fungus">
        <title>IMA Genome-F 9: Draft genome sequence of Annulohypoxylon stygium, Aspergillus mulundensis, Berkeleyomyces basicola (syn. Thielaviopsis basicola), Ceratocystis smalleyi, two Cercospora beticola strains, Coleophoma cylindrospora, Fusarium fracticaudum, Phialophora cf. hyalina, and Morchella septimelata.</title>
        <authorList>
            <person name="Wingfield B.D."/>
            <person name="Bills G.F."/>
            <person name="Dong Y."/>
            <person name="Huang W."/>
            <person name="Nel W.J."/>
            <person name="Swalarsk-Parry B.S."/>
            <person name="Vaghefi N."/>
            <person name="Wilken P.M."/>
            <person name="An Z."/>
            <person name="de Beer Z.W."/>
            <person name="De Vos L."/>
            <person name="Chen L."/>
            <person name="Duong T.A."/>
            <person name="Gao Y."/>
            <person name="Hammerbacher A."/>
            <person name="Kikkert J.R."/>
            <person name="Li Y."/>
            <person name="Li H."/>
            <person name="Li K."/>
            <person name="Li Q."/>
            <person name="Liu X."/>
            <person name="Ma X."/>
            <person name="Naidoo K."/>
            <person name="Pethybridge S.J."/>
            <person name="Sun J."/>
            <person name="Steenkamp E.T."/>
            <person name="van der Nest M.A."/>
            <person name="van Wyk S."/>
            <person name="Wingfield M.J."/>
            <person name="Xiong C."/>
            <person name="Yue Q."/>
            <person name="Zhang X."/>
        </authorList>
    </citation>
    <scope>NUCLEOTIDE SEQUENCE [LARGE SCALE GENOMIC DNA]</scope>
    <source>
        <strain evidence="7 8">BP5796</strain>
    </source>
</reference>
<dbReference type="PANTHER" id="PTHR43791">
    <property type="entry name" value="PERMEASE-RELATED"/>
    <property type="match status" value="1"/>
</dbReference>
<keyword evidence="5 6" id="KW-0472">Membrane</keyword>
<dbReference type="GO" id="GO:0016020">
    <property type="term" value="C:membrane"/>
    <property type="evidence" value="ECO:0007669"/>
    <property type="project" value="UniProtKB-SubCell"/>
</dbReference>
<dbReference type="InterPro" id="IPR036259">
    <property type="entry name" value="MFS_trans_sf"/>
</dbReference>
<gene>
    <name evidence="7" type="ORF">BP5796_12996</name>
</gene>
<dbReference type="AlphaFoldDB" id="A0A3D8Q529"/>
<name>A0A3D8Q529_9HELO</name>
<dbReference type="PANTHER" id="PTHR43791:SF36">
    <property type="entry name" value="TRANSPORTER, PUTATIVE (AFU_ORTHOLOGUE AFUA_6G08340)-RELATED"/>
    <property type="match status" value="1"/>
</dbReference>
<dbReference type="SUPFAM" id="SSF103473">
    <property type="entry name" value="MFS general substrate transporter"/>
    <property type="match status" value="1"/>
</dbReference>
<dbReference type="Proteomes" id="UP000256328">
    <property type="component" value="Unassembled WGS sequence"/>
</dbReference>
<sequence length="314" mass="34730">MDRISCLPLLCSEEIALEMAPRATRTKEQSEELTLPVTETSYGDIPGSSKLDQRLALQVDLHLLTPMLLLNFLSLMGRTNIGAEMIQKLPNDLQLDAMKVFLAITIPLVPLILFEIPSNLLMRLLERKINLSYMRYLSLVTALLGLVTLGQGFDRSYSALLARGSWLEYLTLVSYRDVSSTQMVSMAGDGKLPQFFPLEPNPTKTPNPRSRIFIVEGGLTIAIGLACCYSNVSRPATATFLSEEQKEIIATEVSSRTTTIGLVAEWKIFFSNILNHIWAACYVLTCSTTYSVAICAPSFVKAFHPASTILQIQG</sequence>
<feature type="transmembrane region" description="Helical" evidence="6">
    <location>
        <begin position="97"/>
        <end position="116"/>
    </location>
</feature>
<dbReference type="GO" id="GO:0022857">
    <property type="term" value="F:transmembrane transporter activity"/>
    <property type="evidence" value="ECO:0007669"/>
    <property type="project" value="TreeGrafter"/>
</dbReference>
<evidence type="ECO:0000256" key="6">
    <source>
        <dbReference type="SAM" id="Phobius"/>
    </source>
</evidence>
<proteinExistence type="predicted"/>
<keyword evidence="3 6" id="KW-0812">Transmembrane</keyword>
<dbReference type="OrthoDB" id="19923at2759"/>
<evidence type="ECO:0000313" key="7">
    <source>
        <dbReference type="EMBL" id="RDW56929.1"/>
    </source>
</evidence>
<evidence type="ECO:0000256" key="2">
    <source>
        <dbReference type="ARBA" id="ARBA00022448"/>
    </source>
</evidence>
<keyword evidence="8" id="KW-1185">Reference proteome</keyword>
<evidence type="ECO:0000256" key="3">
    <source>
        <dbReference type="ARBA" id="ARBA00022692"/>
    </source>
</evidence>
<protein>
    <submittedName>
        <fullName evidence="7">Uncharacterized protein</fullName>
    </submittedName>
</protein>
<comment type="caution">
    <text evidence="7">The sequence shown here is derived from an EMBL/GenBank/DDBJ whole genome shotgun (WGS) entry which is preliminary data.</text>
</comment>
<accession>A0A3D8Q529</accession>
<evidence type="ECO:0000256" key="5">
    <source>
        <dbReference type="ARBA" id="ARBA00023136"/>
    </source>
</evidence>
<organism evidence="7 8">
    <name type="scientific">Coleophoma crateriformis</name>
    <dbReference type="NCBI Taxonomy" id="565419"/>
    <lineage>
        <taxon>Eukaryota</taxon>
        <taxon>Fungi</taxon>
        <taxon>Dikarya</taxon>
        <taxon>Ascomycota</taxon>
        <taxon>Pezizomycotina</taxon>
        <taxon>Leotiomycetes</taxon>
        <taxon>Helotiales</taxon>
        <taxon>Dermateaceae</taxon>
        <taxon>Coleophoma</taxon>
    </lineage>
</organism>
<keyword evidence="2" id="KW-0813">Transport</keyword>
<feature type="transmembrane region" description="Helical" evidence="6">
    <location>
        <begin position="136"/>
        <end position="153"/>
    </location>
</feature>
<keyword evidence="4 6" id="KW-1133">Transmembrane helix</keyword>
<evidence type="ECO:0000256" key="1">
    <source>
        <dbReference type="ARBA" id="ARBA00004141"/>
    </source>
</evidence>
<dbReference type="EMBL" id="PDLN01000024">
    <property type="protein sequence ID" value="RDW56929.1"/>
    <property type="molecule type" value="Genomic_DNA"/>
</dbReference>
<evidence type="ECO:0000256" key="4">
    <source>
        <dbReference type="ARBA" id="ARBA00022989"/>
    </source>
</evidence>
<evidence type="ECO:0000313" key="8">
    <source>
        <dbReference type="Proteomes" id="UP000256328"/>
    </source>
</evidence>
<comment type="subcellular location">
    <subcellularLocation>
        <location evidence="1">Membrane</location>
        <topology evidence="1">Multi-pass membrane protein</topology>
    </subcellularLocation>
</comment>